<keyword evidence="1" id="KW-0547">Nucleotide-binding</keyword>
<protein>
    <submittedName>
        <fullName evidence="3">D-aspartate ligase</fullName>
        <ecNumber evidence="3">6.3.1.12</ecNumber>
    </submittedName>
</protein>
<dbReference type="Gene3D" id="3.30.470.20">
    <property type="entry name" value="ATP-grasp fold, B domain"/>
    <property type="match status" value="1"/>
</dbReference>
<keyword evidence="4" id="KW-1185">Reference proteome</keyword>
<name>A0A839QS19_9MICC</name>
<keyword evidence="1" id="KW-0067">ATP-binding</keyword>
<dbReference type="AlphaFoldDB" id="A0A839QS19"/>
<feature type="domain" description="ATP-grasp" evidence="2">
    <location>
        <begin position="131"/>
        <end position="338"/>
    </location>
</feature>
<organism evidence="3 4">
    <name type="scientific">Paeniglutamicibacter cryotolerans</name>
    <dbReference type="NCBI Taxonomy" id="670079"/>
    <lineage>
        <taxon>Bacteria</taxon>
        <taxon>Bacillati</taxon>
        <taxon>Actinomycetota</taxon>
        <taxon>Actinomycetes</taxon>
        <taxon>Micrococcales</taxon>
        <taxon>Micrococcaceae</taxon>
        <taxon>Paeniglutamicibacter</taxon>
    </lineage>
</organism>
<dbReference type="PROSITE" id="PS50975">
    <property type="entry name" value="ATP_GRASP"/>
    <property type="match status" value="1"/>
</dbReference>
<dbReference type="GO" id="GO:0034025">
    <property type="term" value="F:D-aspartate ligase activity"/>
    <property type="evidence" value="ECO:0007669"/>
    <property type="project" value="UniProtKB-EC"/>
</dbReference>
<dbReference type="InterPro" id="IPR011761">
    <property type="entry name" value="ATP-grasp"/>
</dbReference>
<evidence type="ECO:0000313" key="3">
    <source>
        <dbReference type="EMBL" id="MBB2994841.1"/>
    </source>
</evidence>
<evidence type="ECO:0000313" key="4">
    <source>
        <dbReference type="Proteomes" id="UP000523000"/>
    </source>
</evidence>
<reference evidence="3 4" key="1">
    <citation type="submission" date="2020-08" db="EMBL/GenBank/DDBJ databases">
        <title>Sequencing the genomes of 1000 actinobacteria strains.</title>
        <authorList>
            <person name="Klenk H.-P."/>
        </authorList>
    </citation>
    <scope>NUCLEOTIDE SEQUENCE [LARGE SCALE GENOMIC DNA]</scope>
    <source>
        <strain evidence="3 4">DSM 22826</strain>
    </source>
</reference>
<keyword evidence="3" id="KW-0436">Ligase</keyword>
<sequence>MRIPDEQPFVPVILGGDIGAYSMAREFHQEYGAISVLVPTVITGIIDHSRILEPRPFSAQDDDAAFARFVAGLGREFGELVAGPRPLLLLGAADQHIRFIARNAEALGEWFTIPYVGEEVLDRATGKDDFYALCSRLQIPYPATVDFDCAPGADDPATLAARLAAESVPFPAIVKPSDGVAWGALDFAGKKKVHTVASAAELTGLIRDASAAGYTGTLVIQDLIPGDDSGMHLVTFFSDRSGEVRFASTGRVIVEEHAPGALGNSAAIVAEPNETAVREGAKMLKELGWTGFSMFDMKRDPRDGSYRFFEINPRLGRNHFYVTAAGHNVARFYVEEYLHGGLAGAPGLTVAQDRHLYTILPLRLLRRYVPADMKAGVEQLIAAKRYSHPLYYARETNPRRWYYILASSVNHYRKFKRHHPAA</sequence>
<dbReference type="Proteomes" id="UP000523000">
    <property type="component" value="Unassembled WGS sequence"/>
</dbReference>
<evidence type="ECO:0000259" key="2">
    <source>
        <dbReference type="PROSITE" id="PS50975"/>
    </source>
</evidence>
<dbReference type="SUPFAM" id="SSF56059">
    <property type="entry name" value="Glutathione synthetase ATP-binding domain-like"/>
    <property type="match status" value="1"/>
</dbReference>
<dbReference type="GO" id="GO:0005524">
    <property type="term" value="F:ATP binding"/>
    <property type="evidence" value="ECO:0007669"/>
    <property type="project" value="UniProtKB-UniRule"/>
</dbReference>
<dbReference type="EC" id="6.3.1.12" evidence="3"/>
<dbReference type="EMBL" id="JACHVS010000001">
    <property type="protein sequence ID" value="MBB2994841.1"/>
    <property type="molecule type" value="Genomic_DNA"/>
</dbReference>
<gene>
    <name evidence="3" type="ORF">E9229_001032</name>
</gene>
<evidence type="ECO:0000256" key="1">
    <source>
        <dbReference type="PROSITE-ProRule" id="PRU00409"/>
    </source>
</evidence>
<dbReference type="GO" id="GO:0046872">
    <property type="term" value="F:metal ion binding"/>
    <property type="evidence" value="ECO:0007669"/>
    <property type="project" value="InterPro"/>
</dbReference>
<comment type="caution">
    <text evidence="3">The sequence shown here is derived from an EMBL/GenBank/DDBJ whole genome shotgun (WGS) entry which is preliminary data.</text>
</comment>
<dbReference type="RefSeq" id="WP_183510174.1">
    <property type="nucleotide sequence ID" value="NZ_BAABGK010000013.1"/>
</dbReference>
<accession>A0A839QS19</accession>
<proteinExistence type="predicted"/>